<accession>A0ABW2N1Q4</accession>
<keyword evidence="2" id="KW-1185">Reference proteome</keyword>
<dbReference type="EMBL" id="JBHTCH010000014">
    <property type="protein sequence ID" value="MFC7360873.1"/>
    <property type="molecule type" value="Genomic_DNA"/>
</dbReference>
<proteinExistence type="predicted"/>
<evidence type="ECO:0000313" key="1">
    <source>
        <dbReference type="EMBL" id="MFC7360873.1"/>
    </source>
</evidence>
<organism evidence="1 2">
    <name type="scientific">Nocardioides astragali</name>
    <dbReference type="NCBI Taxonomy" id="1776736"/>
    <lineage>
        <taxon>Bacteria</taxon>
        <taxon>Bacillati</taxon>
        <taxon>Actinomycetota</taxon>
        <taxon>Actinomycetes</taxon>
        <taxon>Propionibacteriales</taxon>
        <taxon>Nocardioidaceae</taxon>
        <taxon>Nocardioides</taxon>
    </lineage>
</organism>
<gene>
    <name evidence="1" type="ORF">ACFQO6_11380</name>
</gene>
<protein>
    <submittedName>
        <fullName evidence="1">Uncharacterized protein</fullName>
    </submittedName>
</protein>
<comment type="caution">
    <text evidence="1">The sequence shown here is derived from an EMBL/GenBank/DDBJ whole genome shotgun (WGS) entry which is preliminary data.</text>
</comment>
<dbReference type="RefSeq" id="WP_379185947.1">
    <property type="nucleotide sequence ID" value="NZ_JBHTCH010000014.1"/>
</dbReference>
<name>A0ABW2N1Q4_9ACTN</name>
<evidence type="ECO:0000313" key="2">
    <source>
        <dbReference type="Proteomes" id="UP001596524"/>
    </source>
</evidence>
<reference evidence="2" key="1">
    <citation type="journal article" date="2019" name="Int. J. Syst. Evol. Microbiol.">
        <title>The Global Catalogue of Microorganisms (GCM) 10K type strain sequencing project: providing services to taxonomists for standard genome sequencing and annotation.</title>
        <authorList>
            <consortium name="The Broad Institute Genomics Platform"/>
            <consortium name="The Broad Institute Genome Sequencing Center for Infectious Disease"/>
            <person name="Wu L."/>
            <person name="Ma J."/>
        </authorList>
    </citation>
    <scope>NUCLEOTIDE SEQUENCE [LARGE SCALE GENOMIC DNA]</scope>
    <source>
        <strain evidence="2">FCH27</strain>
    </source>
</reference>
<dbReference type="Proteomes" id="UP001596524">
    <property type="component" value="Unassembled WGS sequence"/>
</dbReference>
<sequence length="55" mass="6044">MVETLARSVDRLQDRFDDDDALAVLVVDPPLDPTVVMEHRELEPVARAPGDAAES</sequence>